<proteinExistence type="predicted"/>
<dbReference type="EMBL" id="JARAVY010000008">
    <property type="protein sequence ID" value="MDX2911353.1"/>
    <property type="molecule type" value="Genomic_DNA"/>
</dbReference>
<dbReference type="RefSeq" id="WP_143673297.1">
    <property type="nucleotide sequence ID" value="NZ_JAGJBZ010000002.1"/>
</dbReference>
<reference evidence="1 2" key="1">
    <citation type="journal article" date="2023" name="Microb. Genom.">
        <title>Mesoterricola silvestris gen. nov., sp. nov., Mesoterricola sediminis sp. nov., Geothrix oryzae sp. nov., Geothrix edaphica sp. nov., Geothrix rubra sp. nov., and Geothrix limicola sp. nov., six novel members of Acidobacteriota isolated from soils.</title>
        <authorList>
            <person name="Weisberg A.J."/>
            <person name="Pearce E."/>
            <person name="Kramer C.G."/>
            <person name="Chang J.H."/>
            <person name="Clarke C.R."/>
        </authorList>
    </citation>
    <scope>NUCLEOTIDE SEQUENCE [LARGE SCALE GENOMIC DNA]</scope>
    <source>
        <strain evidence="1 2">NRRL_B-2795</strain>
    </source>
</reference>
<name>A0ABU4L6P5_9ACTN</name>
<evidence type="ECO:0008006" key="3">
    <source>
        <dbReference type="Google" id="ProtNLM"/>
    </source>
</evidence>
<protein>
    <recommendedName>
        <fullName evidence="3">Exo-alpha-sialidase</fullName>
    </recommendedName>
</protein>
<dbReference type="Proteomes" id="UP001271723">
    <property type="component" value="Unassembled WGS sequence"/>
</dbReference>
<evidence type="ECO:0000313" key="1">
    <source>
        <dbReference type="EMBL" id="MDX2911353.1"/>
    </source>
</evidence>
<accession>A0ABU4L6P5</accession>
<comment type="caution">
    <text evidence="1">The sequence shown here is derived from an EMBL/GenBank/DDBJ whole genome shotgun (WGS) entry which is preliminary data.</text>
</comment>
<organism evidence="1 2">
    <name type="scientific">Streptomyces griseiscabiei</name>
    <dbReference type="NCBI Taxonomy" id="2993540"/>
    <lineage>
        <taxon>Bacteria</taxon>
        <taxon>Bacillati</taxon>
        <taxon>Actinomycetota</taxon>
        <taxon>Actinomycetes</taxon>
        <taxon>Kitasatosporales</taxon>
        <taxon>Streptomycetaceae</taxon>
        <taxon>Streptomyces</taxon>
    </lineage>
</organism>
<keyword evidence="2" id="KW-1185">Reference proteome</keyword>
<evidence type="ECO:0000313" key="2">
    <source>
        <dbReference type="Proteomes" id="UP001271723"/>
    </source>
</evidence>
<gene>
    <name evidence="1" type="ORF">PV517_21975</name>
</gene>
<sequence>MLLPTSPDTEIPVAVAAGERGALVVTKVTPGSGKPDEQLASLRVWLVKKAGRPTKLFETPCGGHEGSEASAEVLVADDASHLLTNCTTGDFRPADQLFTSRDGHGWKKDPLPNNGNEFDHLARNGDTMVLAGGLADDSVEHTTEPHTWYRQGNSRWHTGAPLDAGRLPDAGVVPRKDQEMLAVAPRGSGFIAIGSARSDDDSAVGALWFSADGKKWVKQPTRANGFDKLRSLTTLTVWKKKVVVLGSHRAWETSDPAHARIWIGDLAPGSPSPSPSASRRPLAQFVGTWSWSGASITIKADGSFTYRYLTMVQCSEHAPPCDQGTKMGGRASGTLHQGRAADTAVGTVVDALPNDPAGSSITISREPYMAIDISINKRGYGLFCEPGANRCAGHVGE</sequence>